<reference evidence="1" key="1">
    <citation type="submission" date="2024-07" db="EMBL/GenBank/DDBJ databases">
        <authorList>
            <person name="Biller S.J."/>
        </authorList>
    </citation>
    <scope>NUCLEOTIDE SEQUENCE</scope>
    <source>
        <strain evidence="1">WC2429</strain>
    </source>
</reference>
<organism evidence="1">
    <name type="scientific">Flavobacterium sp. WC2429</name>
    <dbReference type="NCBI Taxonomy" id="3234140"/>
    <lineage>
        <taxon>Bacteria</taxon>
        <taxon>Pseudomonadati</taxon>
        <taxon>Bacteroidota</taxon>
        <taxon>Flavobacteriia</taxon>
        <taxon>Flavobacteriales</taxon>
        <taxon>Flavobacteriaceae</taxon>
        <taxon>Flavobacterium</taxon>
    </lineage>
</organism>
<dbReference type="RefSeq" id="WP_369765211.1">
    <property type="nucleotide sequence ID" value="NZ_CP165627.1"/>
</dbReference>
<gene>
    <name evidence="1" type="ORF">AB3G32_14600</name>
</gene>
<accession>A0AB39WHS8</accession>
<name>A0AB39WHS8_9FLAO</name>
<evidence type="ECO:0000313" key="1">
    <source>
        <dbReference type="EMBL" id="XDV01546.1"/>
    </source>
</evidence>
<dbReference type="AlphaFoldDB" id="A0AB39WHS8"/>
<proteinExistence type="predicted"/>
<sequence length="82" mass="9529">MSKFELNSENFNAVVVDLLIDIVAYNKDILEKINSIYPNSSSEEENVDNRVLVLEYLQSKYGEMPKELLDFLKTKNINKNDK</sequence>
<protein>
    <submittedName>
        <fullName evidence="1">Uncharacterized protein</fullName>
    </submittedName>
</protein>
<dbReference type="EMBL" id="CP165627">
    <property type="protein sequence ID" value="XDV01546.1"/>
    <property type="molecule type" value="Genomic_DNA"/>
</dbReference>